<dbReference type="Pfam" id="PF26059">
    <property type="entry name" value="DUF8020"/>
    <property type="match status" value="1"/>
</dbReference>
<dbReference type="InterPro" id="IPR058333">
    <property type="entry name" value="DUF8020"/>
</dbReference>
<dbReference type="RefSeq" id="WP_067871399.1">
    <property type="nucleotide sequence ID" value="NZ_JAAXOP010000008.1"/>
</dbReference>
<proteinExistence type="predicted"/>
<evidence type="ECO:0000259" key="2">
    <source>
        <dbReference type="Pfam" id="PF26059"/>
    </source>
</evidence>
<accession>A0A846Y2Y1</accession>
<keyword evidence="4" id="KW-1185">Reference proteome</keyword>
<dbReference type="AlphaFoldDB" id="A0A846Y2Y1"/>
<feature type="signal peptide" evidence="1">
    <location>
        <begin position="1"/>
        <end position="23"/>
    </location>
</feature>
<name>A0A846Y2Y1_9NOCA</name>
<evidence type="ECO:0000313" key="3">
    <source>
        <dbReference type="EMBL" id="NKY51628.1"/>
    </source>
</evidence>
<keyword evidence="1" id="KW-0732">Signal</keyword>
<gene>
    <name evidence="3" type="ORF">HGA08_15515</name>
</gene>
<evidence type="ECO:0000313" key="4">
    <source>
        <dbReference type="Proteomes" id="UP000565711"/>
    </source>
</evidence>
<evidence type="ECO:0000256" key="1">
    <source>
        <dbReference type="SAM" id="SignalP"/>
    </source>
</evidence>
<organism evidence="3 4">
    <name type="scientific">Nocardia vermiculata</name>
    <dbReference type="NCBI Taxonomy" id="257274"/>
    <lineage>
        <taxon>Bacteria</taxon>
        <taxon>Bacillati</taxon>
        <taxon>Actinomycetota</taxon>
        <taxon>Actinomycetes</taxon>
        <taxon>Mycobacteriales</taxon>
        <taxon>Nocardiaceae</taxon>
        <taxon>Nocardia</taxon>
    </lineage>
</organism>
<protein>
    <recommendedName>
        <fullName evidence="2">DUF8020 domain-containing protein</fullName>
    </recommendedName>
</protein>
<dbReference type="Proteomes" id="UP000565711">
    <property type="component" value="Unassembled WGS sequence"/>
</dbReference>
<feature type="chain" id="PRO_5032729036" description="DUF8020 domain-containing protein" evidence="1">
    <location>
        <begin position="24"/>
        <end position="238"/>
    </location>
</feature>
<reference evidence="3 4" key="1">
    <citation type="submission" date="2020-04" db="EMBL/GenBank/DDBJ databases">
        <title>MicrobeNet Type strains.</title>
        <authorList>
            <person name="Nicholson A.C."/>
        </authorList>
    </citation>
    <scope>NUCLEOTIDE SEQUENCE [LARGE SCALE GENOMIC DNA]</scope>
    <source>
        <strain evidence="3 4">JCM 12354</strain>
    </source>
</reference>
<sequence length="238" mass="23501">MRKIAAACVLFAGTVGIAGTAHAAPPEPQAINYTATPTSTGTVITTDAGSMDVEDGALKIKAPNGTVVAGTDLSFRVDDFVFPIAADISGHSATLAPQFDLAHASYKPVALPYEDQAPWKTDYEREQAAWSRLTSTITVGSTVGTLVGGLGGAAVGCLLGGIAGATVAAATIVGMFGPFIPAAAVGCLGGVLAVGALGTVAGQLLVTAPVAIMAAVQYFTTVNQPGPAAPAPAPAPAK</sequence>
<comment type="caution">
    <text evidence="3">The sequence shown here is derived from an EMBL/GenBank/DDBJ whole genome shotgun (WGS) entry which is preliminary data.</text>
</comment>
<feature type="domain" description="DUF8020" evidence="2">
    <location>
        <begin position="30"/>
        <end position="99"/>
    </location>
</feature>
<dbReference type="EMBL" id="JAAXOP010000008">
    <property type="protein sequence ID" value="NKY51628.1"/>
    <property type="molecule type" value="Genomic_DNA"/>
</dbReference>